<keyword evidence="1" id="KW-1185">Reference proteome</keyword>
<accession>A0A1I8JM37</accession>
<proteinExistence type="predicted"/>
<sequence length="172" mass="19594">MAWRSSGSSHEQLISRASKKWHPPFAQLLKPRCVESIEQILSYPAQKAYEDSPQALAMGLGYSMLAPLRLFNRVAWLSWLQSLAEKLSASIILNLWYDNQLKICENLRLRRVALTTALSPWLRVDGRLGYPEAGPTMRFTSVQRPIRFHRRIGEARESDGVIYVPLIGTKVS</sequence>
<name>A0A1I8JM37_9PLAT</name>
<dbReference type="Proteomes" id="UP000095280">
    <property type="component" value="Unplaced"/>
</dbReference>
<reference evidence="2" key="1">
    <citation type="submission" date="2016-11" db="UniProtKB">
        <authorList>
            <consortium name="WormBaseParasite"/>
        </authorList>
    </citation>
    <scope>IDENTIFICATION</scope>
</reference>
<evidence type="ECO:0000313" key="1">
    <source>
        <dbReference type="Proteomes" id="UP000095280"/>
    </source>
</evidence>
<organism evidence="1 2">
    <name type="scientific">Macrostomum lignano</name>
    <dbReference type="NCBI Taxonomy" id="282301"/>
    <lineage>
        <taxon>Eukaryota</taxon>
        <taxon>Metazoa</taxon>
        <taxon>Spiralia</taxon>
        <taxon>Lophotrochozoa</taxon>
        <taxon>Platyhelminthes</taxon>
        <taxon>Rhabditophora</taxon>
        <taxon>Macrostomorpha</taxon>
        <taxon>Macrostomida</taxon>
        <taxon>Macrostomidae</taxon>
        <taxon>Macrostomum</taxon>
    </lineage>
</organism>
<evidence type="ECO:0000313" key="2">
    <source>
        <dbReference type="WBParaSite" id="snap_masked-unitig_23020-processed-gene-0.0-mRNA-1"/>
    </source>
</evidence>
<protein>
    <submittedName>
        <fullName evidence="2">Amidase domain-containing protein</fullName>
    </submittedName>
</protein>
<dbReference type="AlphaFoldDB" id="A0A1I8JM37"/>
<dbReference type="WBParaSite" id="snap_masked-unitig_23020-processed-gene-0.0-mRNA-1">
    <property type="protein sequence ID" value="snap_masked-unitig_23020-processed-gene-0.0-mRNA-1"/>
    <property type="gene ID" value="snap_masked-unitig_23020-processed-gene-0.0"/>
</dbReference>